<comment type="caution">
    <text evidence="2">The sequence shown here is derived from an EMBL/GenBank/DDBJ whole genome shotgun (WGS) entry which is preliminary data.</text>
</comment>
<reference evidence="2" key="1">
    <citation type="submission" date="2021-01" db="EMBL/GenBank/DDBJ databases">
        <title>Whole genome shotgun sequence of Planobispora takensis NBRC 109077.</title>
        <authorList>
            <person name="Komaki H."/>
            <person name="Tamura T."/>
        </authorList>
    </citation>
    <scope>NUCLEOTIDE SEQUENCE</scope>
    <source>
        <strain evidence="2">NBRC 109077</strain>
    </source>
</reference>
<dbReference type="AlphaFoldDB" id="A0A8J3WUI8"/>
<gene>
    <name evidence="2" type="ORF">Pta02_41480</name>
</gene>
<evidence type="ECO:0000256" key="1">
    <source>
        <dbReference type="SAM" id="SignalP"/>
    </source>
</evidence>
<evidence type="ECO:0000313" key="2">
    <source>
        <dbReference type="EMBL" id="GII02140.1"/>
    </source>
</evidence>
<keyword evidence="1" id="KW-0732">Signal</keyword>
<feature type="chain" id="PRO_5035181421" evidence="1">
    <location>
        <begin position="35"/>
        <end position="102"/>
    </location>
</feature>
<name>A0A8J3WUI8_9ACTN</name>
<organism evidence="2 3">
    <name type="scientific">Planobispora takensis</name>
    <dbReference type="NCBI Taxonomy" id="1367882"/>
    <lineage>
        <taxon>Bacteria</taxon>
        <taxon>Bacillati</taxon>
        <taxon>Actinomycetota</taxon>
        <taxon>Actinomycetes</taxon>
        <taxon>Streptosporangiales</taxon>
        <taxon>Streptosporangiaceae</taxon>
        <taxon>Planobispora</taxon>
    </lineage>
</organism>
<accession>A0A8J3WUI8</accession>
<evidence type="ECO:0000313" key="3">
    <source>
        <dbReference type="Proteomes" id="UP000634476"/>
    </source>
</evidence>
<feature type="signal peptide" evidence="1">
    <location>
        <begin position="1"/>
        <end position="34"/>
    </location>
</feature>
<keyword evidence="3" id="KW-1185">Reference proteome</keyword>
<protein>
    <submittedName>
        <fullName evidence="2">Uncharacterized protein</fullName>
    </submittedName>
</protein>
<dbReference type="EMBL" id="BOOK01000030">
    <property type="protein sequence ID" value="GII02140.1"/>
    <property type="molecule type" value="Genomic_DNA"/>
</dbReference>
<proteinExistence type="predicted"/>
<dbReference type="Proteomes" id="UP000634476">
    <property type="component" value="Unassembled WGS sequence"/>
</dbReference>
<sequence>MPKKVRSRNVKIARKIGLAAILSAAMLAPAIVTAAPAGAAAIRFIGYFYPPKGVPAAQARAEAERNCAEETAEYAYENGWRYTSCTWTRAPRGYAYAGHVYR</sequence>